<evidence type="ECO:0000256" key="1">
    <source>
        <dbReference type="SAM" id="MobiDB-lite"/>
    </source>
</evidence>
<dbReference type="InParanoid" id="L9L402"/>
<keyword evidence="3" id="KW-1185">Reference proteome</keyword>
<dbReference type="Proteomes" id="UP000011518">
    <property type="component" value="Unassembled WGS sequence"/>
</dbReference>
<sequence length="235" mass="25595">MSEEGARARRELALLFRAGPSCQLLGLVPRGRESSGPTGRVWQRGAHAAVHADLQYPEFSCDFSEAPELGARRPPRPSDFGQAHVKVNRGWKGTAQADDLQDTGNWYFQYGSRETPGSTYVDMPQTAHEIASVRQSEAVSEGLSQAPRPDPEMGSGKIPRTWRKGTRQLLPDPTGCPGTGWLSTQLTDATSVSSFVARAECHFLLQGAPETHCTPARLNVPVTVSPRFQRAQDVG</sequence>
<feature type="region of interest" description="Disordered" evidence="1">
    <location>
        <begin position="140"/>
        <end position="160"/>
    </location>
</feature>
<dbReference type="EMBL" id="KB320521">
    <property type="protein sequence ID" value="ELW69796.1"/>
    <property type="molecule type" value="Genomic_DNA"/>
</dbReference>
<name>L9L402_TUPCH</name>
<reference evidence="3" key="1">
    <citation type="submission" date="2012-07" db="EMBL/GenBank/DDBJ databases">
        <title>Genome of the Chinese tree shrew, a rising model animal genetically related to primates.</title>
        <authorList>
            <person name="Zhang G."/>
            <person name="Fan Y."/>
            <person name="Yao Y."/>
            <person name="Huang Z."/>
        </authorList>
    </citation>
    <scope>NUCLEOTIDE SEQUENCE [LARGE SCALE GENOMIC DNA]</scope>
</reference>
<reference evidence="3" key="2">
    <citation type="journal article" date="2013" name="Nat. Commun.">
        <title>Genome of the Chinese tree shrew.</title>
        <authorList>
            <person name="Fan Y."/>
            <person name="Huang Z.Y."/>
            <person name="Cao C.C."/>
            <person name="Chen C.S."/>
            <person name="Chen Y.X."/>
            <person name="Fan D.D."/>
            <person name="He J."/>
            <person name="Hou H.L."/>
            <person name="Hu L."/>
            <person name="Hu X.T."/>
            <person name="Jiang X.T."/>
            <person name="Lai R."/>
            <person name="Lang Y.S."/>
            <person name="Liang B."/>
            <person name="Liao S.G."/>
            <person name="Mu D."/>
            <person name="Ma Y.Y."/>
            <person name="Niu Y.Y."/>
            <person name="Sun X.Q."/>
            <person name="Xia J.Q."/>
            <person name="Xiao J."/>
            <person name="Xiong Z.Q."/>
            <person name="Xu L."/>
            <person name="Yang L."/>
            <person name="Zhang Y."/>
            <person name="Zhao W."/>
            <person name="Zhao X.D."/>
            <person name="Zheng Y.T."/>
            <person name="Zhou J.M."/>
            <person name="Zhu Y.B."/>
            <person name="Zhang G.J."/>
            <person name="Wang J."/>
            <person name="Yao Y.G."/>
        </authorList>
    </citation>
    <scope>NUCLEOTIDE SEQUENCE [LARGE SCALE GENOMIC DNA]</scope>
</reference>
<evidence type="ECO:0000313" key="2">
    <source>
        <dbReference type="EMBL" id="ELW69796.1"/>
    </source>
</evidence>
<dbReference type="AlphaFoldDB" id="L9L402"/>
<evidence type="ECO:0000313" key="3">
    <source>
        <dbReference type="Proteomes" id="UP000011518"/>
    </source>
</evidence>
<gene>
    <name evidence="2" type="ORF">TREES_T100017621</name>
</gene>
<accession>L9L402</accession>
<organism evidence="2 3">
    <name type="scientific">Tupaia chinensis</name>
    <name type="common">Chinese tree shrew</name>
    <name type="synonym">Tupaia belangeri chinensis</name>
    <dbReference type="NCBI Taxonomy" id="246437"/>
    <lineage>
        <taxon>Eukaryota</taxon>
        <taxon>Metazoa</taxon>
        <taxon>Chordata</taxon>
        <taxon>Craniata</taxon>
        <taxon>Vertebrata</taxon>
        <taxon>Euteleostomi</taxon>
        <taxon>Mammalia</taxon>
        <taxon>Eutheria</taxon>
        <taxon>Euarchontoglires</taxon>
        <taxon>Scandentia</taxon>
        <taxon>Tupaiidae</taxon>
        <taxon>Tupaia</taxon>
    </lineage>
</organism>
<proteinExistence type="predicted"/>
<protein>
    <submittedName>
        <fullName evidence="2">Uncharacterized protein</fullName>
    </submittedName>
</protein>